<dbReference type="InterPro" id="IPR029319">
    <property type="entry name" value="DNA_ligase_OB"/>
</dbReference>
<name>A0A0J1H118_9GAMM</name>
<keyword evidence="3" id="KW-0235">DNA replication</keyword>
<dbReference type="Gene3D" id="3.30.1490.70">
    <property type="match status" value="1"/>
</dbReference>
<comment type="catalytic activity">
    <reaction evidence="6">
        <text>ATP + (deoxyribonucleotide)n-3'-hydroxyl + 5'-phospho-(deoxyribonucleotide)m = (deoxyribonucleotide)n+m + AMP + diphosphate.</text>
        <dbReference type="EC" id="6.5.1.1"/>
    </reaction>
</comment>
<evidence type="ECO:0000256" key="5">
    <source>
        <dbReference type="ARBA" id="ARBA00023204"/>
    </source>
</evidence>
<evidence type="ECO:0000259" key="7">
    <source>
        <dbReference type="PROSITE" id="PS50160"/>
    </source>
</evidence>
<dbReference type="PROSITE" id="PS50160">
    <property type="entry name" value="DNA_LIGASE_A3"/>
    <property type="match status" value="1"/>
</dbReference>
<dbReference type="PANTHER" id="PTHR47810:SF1">
    <property type="entry name" value="DNA LIGASE B"/>
    <property type="match status" value="1"/>
</dbReference>
<keyword evidence="5" id="KW-0234">DNA repair</keyword>
<feature type="domain" description="ATP-dependent DNA ligase family profile" evidence="7">
    <location>
        <begin position="113"/>
        <end position="215"/>
    </location>
</feature>
<reference evidence="8 9" key="1">
    <citation type="submission" date="2015-05" db="EMBL/GenBank/DDBJ databases">
        <title>Photobacterium galathea sp. nov.</title>
        <authorList>
            <person name="Machado H."/>
            <person name="Gram L."/>
        </authorList>
    </citation>
    <scope>NUCLEOTIDE SEQUENCE [LARGE SCALE GENOMIC DNA]</scope>
    <source>
        <strain evidence="8 9">CGMCC 1.12159</strain>
    </source>
</reference>
<dbReference type="PANTHER" id="PTHR47810">
    <property type="entry name" value="DNA LIGASE"/>
    <property type="match status" value="1"/>
</dbReference>
<comment type="cofactor">
    <cofactor evidence="1">
        <name>a divalent metal cation</name>
        <dbReference type="ChEBI" id="CHEBI:60240"/>
    </cofactor>
</comment>
<proteinExistence type="predicted"/>
<dbReference type="GO" id="GO:0005524">
    <property type="term" value="F:ATP binding"/>
    <property type="evidence" value="ECO:0007669"/>
    <property type="project" value="InterPro"/>
</dbReference>
<keyword evidence="2" id="KW-0436">Ligase</keyword>
<dbReference type="Pfam" id="PF14743">
    <property type="entry name" value="DNA_ligase_OB_2"/>
    <property type="match status" value="1"/>
</dbReference>
<evidence type="ECO:0000256" key="2">
    <source>
        <dbReference type="ARBA" id="ARBA00022598"/>
    </source>
</evidence>
<dbReference type="Proteomes" id="UP000036097">
    <property type="component" value="Unassembled WGS sequence"/>
</dbReference>
<dbReference type="STRING" id="1195763.ABT56_12090"/>
<dbReference type="GO" id="GO:0003910">
    <property type="term" value="F:DNA ligase (ATP) activity"/>
    <property type="evidence" value="ECO:0007669"/>
    <property type="project" value="UniProtKB-EC"/>
</dbReference>
<protein>
    <recommendedName>
        <fullName evidence="7">ATP-dependent DNA ligase family profile domain-containing protein</fullName>
    </recommendedName>
</protein>
<accession>A0A0J1H118</accession>
<evidence type="ECO:0000313" key="9">
    <source>
        <dbReference type="Proteomes" id="UP000036097"/>
    </source>
</evidence>
<organism evidence="8 9">
    <name type="scientific">Photobacterium aquae</name>
    <dbReference type="NCBI Taxonomy" id="1195763"/>
    <lineage>
        <taxon>Bacteria</taxon>
        <taxon>Pseudomonadati</taxon>
        <taxon>Pseudomonadota</taxon>
        <taxon>Gammaproteobacteria</taxon>
        <taxon>Vibrionales</taxon>
        <taxon>Vibrionaceae</taxon>
        <taxon>Photobacterium</taxon>
    </lineage>
</organism>
<evidence type="ECO:0000256" key="6">
    <source>
        <dbReference type="ARBA" id="ARBA00034003"/>
    </source>
</evidence>
<dbReference type="InterPro" id="IPR012340">
    <property type="entry name" value="NA-bd_OB-fold"/>
</dbReference>
<dbReference type="Gene3D" id="2.40.50.140">
    <property type="entry name" value="Nucleic acid-binding proteins"/>
    <property type="match status" value="1"/>
</dbReference>
<dbReference type="CDD" id="cd08041">
    <property type="entry name" value="OBF_kDNA_ligase_like"/>
    <property type="match status" value="1"/>
</dbReference>
<evidence type="ECO:0000256" key="1">
    <source>
        <dbReference type="ARBA" id="ARBA00001968"/>
    </source>
</evidence>
<dbReference type="PATRIC" id="fig|1195763.3.peg.2552"/>
<keyword evidence="9" id="KW-1185">Reference proteome</keyword>
<keyword evidence="4" id="KW-0227">DNA damage</keyword>
<dbReference type="GO" id="GO:0006260">
    <property type="term" value="P:DNA replication"/>
    <property type="evidence" value="ECO:0007669"/>
    <property type="project" value="UniProtKB-KW"/>
</dbReference>
<dbReference type="NCBIfam" id="NF006592">
    <property type="entry name" value="PRK09125.1"/>
    <property type="match status" value="1"/>
</dbReference>
<dbReference type="SUPFAM" id="SSF50249">
    <property type="entry name" value="Nucleic acid-binding proteins"/>
    <property type="match status" value="1"/>
</dbReference>
<dbReference type="GO" id="GO:0006281">
    <property type="term" value="P:DNA repair"/>
    <property type="evidence" value="ECO:0007669"/>
    <property type="project" value="UniProtKB-KW"/>
</dbReference>
<comment type="caution">
    <text evidence="8">The sequence shown here is derived from an EMBL/GenBank/DDBJ whole genome shotgun (WGS) entry which is preliminary data.</text>
</comment>
<dbReference type="InterPro" id="IPR012310">
    <property type="entry name" value="DNA_ligase_ATP-dep_cent"/>
</dbReference>
<dbReference type="InterPro" id="IPR050326">
    <property type="entry name" value="NAD_dep_DNA_ligaseB"/>
</dbReference>
<dbReference type="SUPFAM" id="SSF56091">
    <property type="entry name" value="DNA ligase/mRNA capping enzyme, catalytic domain"/>
    <property type="match status" value="1"/>
</dbReference>
<dbReference type="AlphaFoldDB" id="A0A0J1H118"/>
<dbReference type="Pfam" id="PF01068">
    <property type="entry name" value="DNA_ligase_A_M"/>
    <property type="match status" value="1"/>
</dbReference>
<sequence length="267" mass="30350">MNLMHATGMDQHKMARFLEHSPSIKEFYVSEKLDGIRAIWTGTSLVTRQGNTISAPDWFIAALPKDIMLEGELWAGRGQFQQVTRTVLDKYPNSNQWLNIKFMLFDMPNVQGPFSHRLSLLKEHAKTLNQPFIEVATQRELGSITELERWHKNVIALGGEGLMLHNKNNFYTAGKSPALMKFKHHNDNEAIVIGYEPGNGKYKGMMGAIWVITSDNIKFKIGTGFSDDDRQNPPPLGSFIQYRHNGFTNSGIPRFARYVRLRPSPDS</sequence>
<dbReference type="CDD" id="cd07896">
    <property type="entry name" value="Adenylation_kDNA_ligase_like"/>
    <property type="match status" value="1"/>
</dbReference>
<gene>
    <name evidence="8" type="ORF">ABT56_12090</name>
</gene>
<evidence type="ECO:0000313" key="8">
    <source>
        <dbReference type="EMBL" id="KLV05489.1"/>
    </source>
</evidence>
<dbReference type="EMBL" id="LDOT01000014">
    <property type="protein sequence ID" value="KLV05489.1"/>
    <property type="molecule type" value="Genomic_DNA"/>
</dbReference>
<dbReference type="Gene3D" id="3.30.470.30">
    <property type="entry name" value="DNA ligase/mRNA capping enzyme"/>
    <property type="match status" value="1"/>
</dbReference>
<evidence type="ECO:0000256" key="3">
    <source>
        <dbReference type="ARBA" id="ARBA00022705"/>
    </source>
</evidence>
<dbReference type="GO" id="GO:0006310">
    <property type="term" value="P:DNA recombination"/>
    <property type="evidence" value="ECO:0007669"/>
    <property type="project" value="InterPro"/>
</dbReference>
<evidence type="ECO:0000256" key="4">
    <source>
        <dbReference type="ARBA" id="ARBA00022763"/>
    </source>
</evidence>